<evidence type="ECO:0000313" key="1">
    <source>
        <dbReference type="EMBL" id="TCP27036.1"/>
    </source>
</evidence>
<evidence type="ECO:0000313" key="2">
    <source>
        <dbReference type="Proteomes" id="UP000295416"/>
    </source>
</evidence>
<evidence type="ECO:0008006" key="3">
    <source>
        <dbReference type="Google" id="ProtNLM"/>
    </source>
</evidence>
<comment type="caution">
    <text evidence="1">The sequence shown here is derived from an EMBL/GenBank/DDBJ whole genome shotgun (WGS) entry which is preliminary data.</text>
</comment>
<dbReference type="Proteomes" id="UP000295416">
    <property type="component" value="Unassembled WGS sequence"/>
</dbReference>
<keyword evidence="2" id="KW-1185">Reference proteome</keyword>
<dbReference type="AlphaFoldDB" id="A0A4V2SME7"/>
<gene>
    <name evidence="1" type="ORF">EV207_11814</name>
</gene>
<dbReference type="EMBL" id="SLXK01000018">
    <property type="protein sequence ID" value="TCP27036.1"/>
    <property type="molecule type" value="Genomic_DNA"/>
</dbReference>
<sequence>MAFGLRRKELEDWKHKVKNGQIAFLTHYWYDPRFPHEHTVTKIGCCDLEKLIHWGKKYDLKPEWIDKKKDYPHFDVLGERQRLILRNEGYGNHINRFHLE</sequence>
<proteinExistence type="predicted"/>
<organism evidence="1 2">
    <name type="scientific">Scopulibacillus darangshiensis</name>
    <dbReference type="NCBI Taxonomy" id="442528"/>
    <lineage>
        <taxon>Bacteria</taxon>
        <taxon>Bacillati</taxon>
        <taxon>Bacillota</taxon>
        <taxon>Bacilli</taxon>
        <taxon>Bacillales</taxon>
        <taxon>Sporolactobacillaceae</taxon>
        <taxon>Scopulibacillus</taxon>
    </lineage>
</organism>
<name>A0A4V2SME7_9BACL</name>
<reference evidence="1 2" key="1">
    <citation type="submission" date="2019-03" db="EMBL/GenBank/DDBJ databases">
        <title>Genomic Encyclopedia of Type Strains, Phase IV (KMG-IV): sequencing the most valuable type-strain genomes for metagenomic binning, comparative biology and taxonomic classification.</title>
        <authorList>
            <person name="Goeker M."/>
        </authorList>
    </citation>
    <scope>NUCLEOTIDE SEQUENCE [LARGE SCALE GENOMIC DNA]</scope>
    <source>
        <strain evidence="1 2">DSM 19377</strain>
    </source>
</reference>
<accession>A0A4V2SME7</accession>
<dbReference type="RefSeq" id="WP_132746513.1">
    <property type="nucleotide sequence ID" value="NZ_SLXK01000018.1"/>
</dbReference>
<dbReference type="OrthoDB" id="2361368at2"/>
<protein>
    <recommendedName>
        <fullName evidence="3">DUF4031 domain-containing protein</fullName>
    </recommendedName>
</protein>